<dbReference type="InterPro" id="IPR001882">
    <property type="entry name" value="Biotin_BS"/>
</dbReference>
<dbReference type="Gene3D" id="2.40.50.100">
    <property type="match status" value="1"/>
</dbReference>
<organism evidence="10 11">
    <name type="scientific">Blautia hominis</name>
    <dbReference type="NCBI Taxonomy" id="2025493"/>
    <lineage>
        <taxon>Bacteria</taxon>
        <taxon>Bacillati</taxon>
        <taxon>Bacillota</taxon>
        <taxon>Clostridia</taxon>
        <taxon>Lachnospirales</taxon>
        <taxon>Lachnospiraceae</taxon>
        <taxon>Blautia</taxon>
    </lineage>
</organism>
<accession>A0ABQ0BC13</accession>
<comment type="function">
    <text evidence="8">This protein is a component of the acetyl coenzyme A carboxylase complex; first, biotin carboxylase catalyzes the carboxylation of the carrier protein and then the transcarboxylase transfers the carboxyl group to form malonyl-CoA.</text>
</comment>
<reference evidence="10 11" key="1">
    <citation type="submission" date="2024-04" db="EMBL/GenBank/DDBJ databases">
        <title>Defined microbial consortia suppress multidrug-resistant proinflammatory Enterobacteriaceae via ecological control.</title>
        <authorList>
            <person name="Furuichi M."/>
            <person name="Kawaguchi T."/>
            <person name="Pust M."/>
            <person name="Yasuma K."/>
            <person name="Plichta D."/>
            <person name="Hasegawa N."/>
            <person name="Ohya T."/>
            <person name="Bhattarai S."/>
            <person name="Sasajima S."/>
            <person name="Aoto Y."/>
            <person name="Tuganbaev T."/>
            <person name="Yaginuma M."/>
            <person name="Ueda M."/>
            <person name="Okahashi N."/>
            <person name="Amafuji K."/>
            <person name="Kiridooshi Y."/>
            <person name="Sugita K."/>
            <person name="Strazar M."/>
            <person name="Skelly A."/>
            <person name="Suda W."/>
            <person name="Hattori M."/>
            <person name="Nakamoto N."/>
            <person name="Caballero S."/>
            <person name="Norman J."/>
            <person name="Olle B."/>
            <person name="Tanoue T."/>
            <person name="Arita M."/>
            <person name="Bucci V."/>
            <person name="Atarashi K."/>
            <person name="Xavier R."/>
            <person name="Honda K."/>
        </authorList>
    </citation>
    <scope>NUCLEOTIDE SEQUENCE [LARGE SCALE GENOMIC DNA]</scope>
    <source>
        <strain evidence="11">k04-0078-D8-1</strain>
    </source>
</reference>
<dbReference type="PROSITE" id="PS50968">
    <property type="entry name" value="BIOTINYL_LIPOYL"/>
    <property type="match status" value="1"/>
</dbReference>
<name>A0ABQ0BC13_9FIRM</name>
<evidence type="ECO:0000256" key="1">
    <source>
        <dbReference type="ARBA" id="ARBA00005194"/>
    </source>
</evidence>
<evidence type="ECO:0000259" key="9">
    <source>
        <dbReference type="PROSITE" id="PS50968"/>
    </source>
</evidence>
<gene>
    <name evidence="10" type="primary">accB</name>
    <name evidence="10" type="ORF">K040078D81_31120</name>
</gene>
<keyword evidence="11" id="KW-1185">Reference proteome</keyword>
<keyword evidence="4 8" id="KW-0276">Fatty acid metabolism</keyword>
<evidence type="ECO:0000256" key="4">
    <source>
        <dbReference type="ARBA" id="ARBA00022832"/>
    </source>
</evidence>
<keyword evidence="3 8" id="KW-0444">Lipid biosynthesis</keyword>
<dbReference type="InterPro" id="IPR001249">
    <property type="entry name" value="AcCoA_biotinCC"/>
</dbReference>
<dbReference type="PRINTS" id="PR01071">
    <property type="entry name" value="ACOABIOTINCC"/>
</dbReference>
<dbReference type="InterPro" id="IPR000089">
    <property type="entry name" value="Biotin_lipoyl"/>
</dbReference>
<sequence>MEFEKIIQLIKTVSDSNLTQFAMEEGNLKISMKTNKQTKVIAAPMMAPAPGPDMGPAAGGPVMQAVQAQAGPLQTEVSFQEAGETVLSGNVVKSPLVGTFYNAPSPDAETFVKVGDTVKKGQVLGIVEAMKLMNEIESEFDGTVEQILVENEEVVEYGQPLFVIR</sequence>
<evidence type="ECO:0000256" key="7">
    <source>
        <dbReference type="ARBA" id="ARBA00023267"/>
    </source>
</evidence>
<dbReference type="PANTHER" id="PTHR45266">
    <property type="entry name" value="OXALOACETATE DECARBOXYLASE ALPHA CHAIN"/>
    <property type="match status" value="1"/>
</dbReference>
<comment type="caution">
    <text evidence="10">The sequence shown here is derived from an EMBL/GenBank/DDBJ whole genome shotgun (WGS) entry which is preliminary data.</text>
</comment>
<feature type="domain" description="Lipoyl-binding" evidence="9">
    <location>
        <begin position="89"/>
        <end position="165"/>
    </location>
</feature>
<dbReference type="CDD" id="cd06850">
    <property type="entry name" value="biotinyl_domain"/>
    <property type="match status" value="1"/>
</dbReference>
<dbReference type="Pfam" id="PF00364">
    <property type="entry name" value="Biotin_lipoyl"/>
    <property type="match status" value="1"/>
</dbReference>
<protein>
    <recommendedName>
        <fullName evidence="2 8">Biotin carboxyl carrier protein of acetyl-CoA carboxylase</fullName>
    </recommendedName>
</protein>
<dbReference type="SUPFAM" id="SSF51230">
    <property type="entry name" value="Single hybrid motif"/>
    <property type="match status" value="1"/>
</dbReference>
<dbReference type="InterPro" id="IPR050709">
    <property type="entry name" value="Biotin_Carboxyl_Carrier/Decarb"/>
</dbReference>
<keyword evidence="6 8" id="KW-0275">Fatty acid biosynthesis</keyword>
<dbReference type="RefSeq" id="WP_095172419.1">
    <property type="nucleotide sequence ID" value="NZ_BAABYW010000001.1"/>
</dbReference>
<dbReference type="Proteomes" id="UP001600943">
    <property type="component" value="Unassembled WGS sequence"/>
</dbReference>
<evidence type="ECO:0000256" key="2">
    <source>
        <dbReference type="ARBA" id="ARBA00017562"/>
    </source>
</evidence>
<evidence type="ECO:0000256" key="6">
    <source>
        <dbReference type="ARBA" id="ARBA00023160"/>
    </source>
</evidence>
<evidence type="ECO:0000256" key="8">
    <source>
        <dbReference type="RuleBase" id="RU364072"/>
    </source>
</evidence>
<dbReference type="PANTHER" id="PTHR45266:SF3">
    <property type="entry name" value="OXALOACETATE DECARBOXYLASE ALPHA CHAIN"/>
    <property type="match status" value="1"/>
</dbReference>
<dbReference type="InterPro" id="IPR011053">
    <property type="entry name" value="Single_hybrid_motif"/>
</dbReference>
<keyword evidence="5 8" id="KW-0443">Lipid metabolism</keyword>
<dbReference type="EMBL" id="BAABYW010000001">
    <property type="protein sequence ID" value="GAA6408995.1"/>
    <property type="molecule type" value="Genomic_DNA"/>
</dbReference>
<evidence type="ECO:0000256" key="5">
    <source>
        <dbReference type="ARBA" id="ARBA00023098"/>
    </source>
</evidence>
<comment type="pathway">
    <text evidence="1 8">Lipid metabolism; fatty acid biosynthesis.</text>
</comment>
<evidence type="ECO:0000256" key="3">
    <source>
        <dbReference type="ARBA" id="ARBA00022516"/>
    </source>
</evidence>
<dbReference type="NCBIfam" id="TIGR00531">
    <property type="entry name" value="BCCP"/>
    <property type="match status" value="1"/>
</dbReference>
<evidence type="ECO:0000313" key="10">
    <source>
        <dbReference type="EMBL" id="GAA6408995.1"/>
    </source>
</evidence>
<evidence type="ECO:0000313" key="11">
    <source>
        <dbReference type="Proteomes" id="UP001600943"/>
    </source>
</evidence>
<dbReference type="NCBIfam" id="NF005457">
    <property type="entry name" value="PRK07051.1"/>
    <property type="match status" value="1"/>
</dbReference>
<keyword evidence="7 8" id="KW-0092">Biotin</keyword>
<dbReference type="PROSITE" id="PS00188">
    <property type="entry name" value="BIOTIN"/>
    <property type="match status" value="1"/>
</dbReference>
<proteinExistence type="predicted"/>